<reference evidence="3 4" key="1">
    <citation type="submission" date="2017-10" db="EMBL/GenBank/DDBJ databases">
        <title>Comparative genomics in systemic dimorphic fungi from Ajellomycetaceae.</title>
        <authorList>
            <person name="Munoz J.F."/>
            <person name="Mcewen J.G."/>
            <person name="Clay O.K."/>
            <person name="Cuomo C.A."/>
        </authorList>
    </citation>
    <scope>NUCLEOTIDE SEQUENCE [LARGE SCALE GENOMIC DNA]</scope>
    <source>
        <strain evidence="3 4">UAMH7299</strain>
    </source>
</reference>
<feature type="compositionally biased region" description="Basic and acidic residues" evidence="1">
    <location>
        <begin position="158"/>
        <end position="168"/>
    </location>
</feature>
<dbReference type="AlphaFoldDB" id="A0A2B7YT67"/>
<keyword evidence="4" id="KW-1185">Reference proteome</keyword>
<dbReference type="EMBL" id="PDNA01000009">
    <property type="protein sequence ID" value="PGH27234.1"/>
    <property type="molecule type" value="Genomic_DNA"/>
</dbReference>
<dbReference type="Pfam" id="PF14622">
    <property type="entry name" value="Ribonucleas_3_3"/>
    <property type="match status" value="1"/>
</dbReference>
<dbReference type="GO" id="GO:0005762">
    <property type="term" value="C:mitochondrial large ribosomal subunit"/>
    <property type="evidence" value="ECO:0007669"/>
    <property type="project" value="InterPro"/>
</dbReference>
<feature type="region of interest" description="Disordered" evidence="1">
    <location>
        <begin position="154"/>
        <end position="179"/>
    </location>
</feature>
<accession>A0A2B7YT67</accession>
<comment type="caution">
    <text evidence="3">The sequence shown here is derived from an EMBL/GenBank/DDBJ whole genome shotgun (WGS) entry which is preliminary data.</text>
</comment>
<dbReference type="FunFam" id="1.10.1520.10:FF:000018">
    <property type="entry name" value="RNase III domain protein"/>
    <property type="match status" value="1"/>
</dbReference>
<dbReference type="SUPFAM" id="SSF69065">
    <property type="entry name" value="RNase III domain-like"/>
    <property type="match status" value="1"/>
</dbReference>
<evidence type="ECO:0000313" key="4">
    <source>
        <dbReference type="Proteomes" id="UP000224634"/>
    </source>
</evidence>
<name>A0A2B7YT67_POLH7</name>
<feature type="domain" description="RNase III" evidence="2">
    <location>
        <begin position="109"/>
        <end position="257"/>
    </location>
</feature>
<evidence type="ECO:0000256" key="1">
    <source>
        <dbReference type="SAM" id="MobiDB-lite"/>
    </source>
</evidence>
<dbReference type="GO" id="GO:0006396">
    <property type="term" value="P:RNA processing"/>
    <property type="evidence" value="ECO:0007669"/>
    <property type="project" value="InterPro"/>
</dbReference>
<protein>
    <recommendedName>
        <fullName evidence="2">RNase III domain-containing protein</fullName>
    </recommendedName>
</protein>
<dbReference type="PANTHER" id="PTHR28160:SF1">
    <property type="entry name" value="LARGE RIBOSOMAL SUBUNIT PROTEIN ML57"/>
    <property type="match status" value="1"/>
</dbReference>
<dbReference type="InterPro" id="IPR036389">
    <property type="entry name" value="RNase_III_sf"/>
</dbReference>
<evidence type="ECO:0000259" key="2">
    <source>
        <dbReference type="Pfam" id="PF14622"/>
    </source>
</evidence>
<dbReference type="PANTHER" id="PTHR28160">
    <property type="entry name" value="54S RIBOSOMAL PROTEIN L15, MITOCHONDRIAL"/>
    <property type="match status" value="1"/>
</dbReference>
<dbReference type="Gene3D" id="1.10.1520.10">
    <property type="entry name" value="Ribonuclease III domain"/>
    <property type="match status" value="1"/>
</dbReference>
<organism evidence="3 4">
    <name type="scientific">Polytolypa hystricis (strain UAMH7299)</name>
    <dbReference type="NCBI Taxonomy" id="1447883"/>
    <lineage>
        <taxon>Eukaryota</taxon>
        <taxon>Fungi</taxon>
        <taxon>Dikarya</taxon>
        <taxon>Ascomycota</taxon>
        <taxon>Pezizomycotina</taxon>
        <taxon>Eurotiomycetes</taxon>
        <taxon>Eurotiomycetidae</taxon>
        <taxon>Onygenales</taxon>
        <taxon>Onygenales incertae sedis</taxon>
        <taxon>Polytolypa</taxon>
    </lineage>
</organism>
<proteinExistence type="predicted"/>
<dbReference type="GO" id="GO:0004525">
    <property type="term" value="F:ribonuclease III activity"/>
    <property type="evidence" value="ECO:0007669"/>
    <property type="project" value="InterPro"/>
</dbReference>
<dbReference type="GO" id="GO:0032543">
    <property type="term" value="P:mitochondrial translation"/>
    <property type="evidence" value="ECO:0007669"/>
    <property type="project" value="InterPro"/>
</dbReference>
<dbReference type="Proteomes" id="UP000224634">
    <property type="component" value="Unassembled WGS sequence"/>
</dbReference>
<dbReference type="InterPro" id="IPR040030">
    <property type="entry name" value="Ribosomal_mL57"/>
</dbReference>
<dbReference type="InterPro" id="IPR000999">
    <property type="entry name" value="RNase_III_dom"/>
</dbReference>
<dbReference type="GO" id="GO:0003735">
    <property type="term" value="F:structural constituent of ribosome"/>
    <property type="evidence" value="ECO:0007669"/>
    <property type="project" value="InterPro"/>
</dbReference>
<dbReference type="OrthoDB" id="2281895at2759"/>
<sequence length="264" mass="29272">MKSKIPAQAFAAVKRPVRWRTLSPLVSSSSSSSQHIGRYGLSSTVIQRNLQTEAPLPRWQHTPPAMKAPVRLRGGNPNALEFPVNSDPAVLDEFYSRMLGSGGVKTLSEEIKWQAVTHKSFDQGRRGFNDRLAYLGKHIVQLQASLATIQESTLTQKPSEDRYGRTPPDHPSLQGLESLNEYSRRPFRNNKQLGALAKEYGLDSVVRWVPKKRDNLDISGYDVVLVQALYAVVGAIAMEKGGLVANEVARERILKPLGYKIGSL</sequence>
<evidence type="ECO:0000313" key="3">
    <source>
        <dbReference type="EMBL" id="PGH27234.1"/>
    </source>
</evidence>
<gene>
    <name evidence="3" type="ORF">AJ80_01191</name>
</gene>